<dbReference type="InterPro" id="IPR010852">
    <property type="entry name" value="ABATE"/>
</dbReference>
<dbReference type="InterPro" id="IPR021005">
    <property type="entry name" value="Znf_CGNR"/>
</dbReference>
<dbReference type="AlphaFoldDB" id="A0A0K9YWT4"/>
<keyword evidence="5" id="KW-1185">Reference proteome</keyword>
<dbReference type="SUPFAM" id="SSF160904">
    <property type="entry name" value="Jann2411-like"/>
    <property type="match status" value="1"/>
</dbReference>
<comment type="caution">
    <text evidence="3">The sequence shown here is derived from an EMBL/GenBank/DDBJ whole genome shotgun (WGS) entry which is preliminary data.</text>
</comment>
<dbReference type="Gene3D" id="1.10.3300.10">
    <property type="entry name" value="Jann2411-like domain"/>
    <property type="match status" value="1"/>
</dbReference>
<dbReference type="Proteomes" id="UP000036834">
    <property type="component" value="Unassembled WGS sequence"/>
</dbReference>
<dbReference type="InterPro" id="IPR023286">
    <property type="entry name" value="ABATE_dom_sf"/>
</dbReference>
<proteinExistence type="predicted"/>
<dbReference type="RefSeq" id="WP_049737125.1">
    <property type="nucleotide sequence ID" value="NZ_BJON01000008.1"/>
</dbReference>
<dbReference type="PANTHER" id="PTHR35525:SF3">
    <property type="entry name" value="BLL6575 PROTEIN"/>
    <property type="match status" value="1"/>
</dbReference>
<feature type="domain" description="Zinc finger CGNR" evidence="1">
    <location>
        <begin position="138"/>
        <end position="181"/>
    </location>
</feature>
<evidence type="ECO:0000313" key="2">
    <source>
        <dbReference type="EMBL" id="GED68524.1"/>
    </source>
</evidence>
<dbReference type="EMBL" id="LGIQ01000005">
    <property type="protein sequence ID" value="KNB73136.1"/>
    <property type="molecule type" value="Genomic_DNA"/>
</dbReference>
<evidence type="ECO:0000313" key="3">
    <source>
        <dbReference type="EMBL" id="KNB73136.1"/>
    </source>
</evidence>
<dbReference type="STRING" id="54915.ADS79_03940"/>
<evidence type="ECO:0000313" key="5">
    <source>
        <dbReference type="Proteomes" id="UP000319578"/>
    </source>
</evidence>
<protein>
    <recommendedName>
        <fullName evidence="1">Zinc finger CGNR domain-containing protein</fullName>
    </recommendedName>
</protein>
<name>A0A0K9YWT4_9BACL</name>
<reference evidence="2 5" key="3">
    <citation type="submission" date="2019-06" db="EMBL/GenBank/DDBJ databases">
        <title>Whole genome shotgun sequence of Brevibacillus reuszeri NBRC 15719.</title>
        <authorList>
            <person name="Hosoyama A."/>
            <person name="Uohara A."/>
            <person name="Ohji S."/>
            <person name="Ichikawa N."/>
        </authorList>
    </citation>
    <scope>NUCLEOTIDE SEQUENCE [LARGE SCALE GENOMIC DNA]</scope>
    <source>
        <strain evidence="2 5">NBRC 15719</strain>
    </source>
</reference>
<gene>
    <name evidence="3" type="ORF">ADS79_03940</name>
    <name evidence="2" type="ORF">BRE01_22260</name>
</gene>
<reference evidence="4" key="1">
    <citation type="submission" date="2015-07" db="EMBL/GenBank/DDBJ databases">
        <title>Genome sequencing project for genomic taxonomy and phylogenomics of Bacillus-like bacteria.</title>
        <authorList>
            <person name="Liu B."/>
            <person name="Wang J."/>
            <person name="Zhu Y."/>
            <person name="Liu G."/>
            <person name="Chen Q."/>
            <person name="Chen Z."/>
            <person name="Lan J."/>
            <person name="Che J."/>
            <person name="Ge C."/>
            <person name="Shi H."/>
            <person name="Pan Z."/>
            <person name="Liu X."/>
        </authorList>
    </citation>
    <scope>NUCLEOTIDE SEQUENCE [LARGE SCALE GENOMIC DNA]</scope>
    <source>
        <strain evidence="4">DSM 9887</strain>
    </source>
</reference>
<accession>A0A0K9YWT4</accession>
<dbReference type="Pfam" id="PF11706">
    <property type="entry name" value="zf-CGNR"/>
    <property type="match status" value="1"/>
</dbReference>
<dbReference type="PANTHER" id="PTHR35525">
    <property type="entry name" value="BLL6575 PROTEIN"/>
    <property type="match status" value="1"/>
</dbReference>
<dbReference type="PATRIC" id="fig|54915.3.peg.6162"/>
<dbReference type="Pfam" id="PF07336">
    <property type="entry name" value="ABATE"/>
    <property type="match status" value="1"/>
</dbReference>
<dbReference type="EMBL" id="BJON01000008">
    <property type="protein sequence ID" value="GED68524.1"/>
    <property type="molecule type" value="Genomic_DNA"/>
</dbReference>
<dbReference type="OrthoDB" id="123307at2"/>
<dbReference type="Proteomes" id="UP000319578">
    <property type="component" value="Unassembled WGS sequence"/>
</dbReference>
<sequence length="185" mass="21811">MEWLCIDFLNSDWRDWRGSGKRENRLDKKGWLESFLQQWNLPVPAPADEKVRLSLLQLREQMRRIVMAVVRGEAAQPEDVDALNRALVLAPSYMHVTADSDGLGYMLEQVNPAQGWELIHGRIAESFAQLLTSQDVRRIKICDNDDCQWVFFDESRNRVRRWCDDKMCGNLMKVRRFRERQKEKG</sequence>
<evidence type="ECO:0000259" key="1">
    <source>
        <dbReference type="Pfam" id="PF11706"/>
    </source>
</evidence>
<evidence type="ECO:0000313" key="4">
    <source>
        <dbReference type="Proteomes" id="UP000036834"/>
    </source>
</evidence>
<organism evidence="3 4">
    <name type="scientific">Brevibacillus reuszeri</name>
    <dbReference type="NCBI Taxonomy" id="54915"/>
    <lineage>
        <taxon>Bacteria</taxon>
        <taxon>Bacillati</taxon>
        <taxon>Bacillota</taxon>
        <taxon>Bacilli</taxon>
        <taxon>Bacillales</taxon>
        <taxon>Paenibacillaceae</taxon>
        <taxon>Brevibacillus</taxon>
    </lineage>
</organism>
<reference evidence="3" key="2">
    <citation type="submission" date="2015-07" db="EMBL/GenBank/DDBJ databases">
        <title>MeaNS - Measles Nucleotide Surveillance Program.</title>
        <authorList>
            <person name="Tran T."/>
            <person name="Druce J."/>
        </authorList>
    </citation>
    <scope>NUCLEOTIDE SEQUENCE</scope>
    <source>
        <strain evidence="3">DSM 9887</strain>
    </source>
</reference>